<dbReference type="RefSeq" id="WP_289362881.1">
    <property type="nucleotide sequence ID" value="NZ_JAUCBP010000001.1"/>
</dbReference>
<keyword evidence="1" id="KW-0812">Transmembrane</keyword>
<proteinExistence type="predicted"/>
<protein>
    <recommendedName>
        <fullName evidence="4">Phage shock protein B</fullName>
    </recommendedName>
</protein>
<keyword evidence="1" id="KW-1133">Transmembrane helix</keyword>
<dbReference type="EMBL" id="JAUCBP010000001">
    <property type="protein sequence ID" value="MDM7858996.1"/>
    <property type="molecule type" value="Genomic_DNA"/>
</dbReference>
<evidence type="ECO:0000313" key="3">
    <source>
        <dbReference type="Proteomes" id="UP001234343"/>
    </source>
</evidence>
<keyword evidence="3" id="KW-1185">Reference proteome</keyword>
<gene>
    <name evidence="2" type="ORF">QTP81_00070</name>
</gene>
<organism evidence="2 3">
    <name type="scientific">Alteromonas arenosi</name>
    <dbReference type="NCBI Taxonomy" id="3055817"/>
    <lineage>
        <taxon>Bacteria</taxon>
        <taxon>Pseudomonadati</taxon>
        <taxon>Pseudomonadota</taxon>
        <taxon>Gammaproteobacteria</taxon>
        <taxon>Alteromonadales</taxon>
        <taxon>Alteromonadaceae</taxon>
        <taxon>Alteromonas/Salinimonas group</taxon>
        <taxon>Alteromonas</taxon>
    </lineage>
</organism>
<sequence length="86" mass="9961">MDEGMIFVLTILFLFVLPITFVGIWTSHKRDMLKLNGQLSTSEKANYENEIASIKKRLEVLEAIVTDKRYQLDSEIAELQKSDRVQ</sequence>
<keyword evidence="1" id="KW-0472">Membrane</keyword>
<evidence type="ECO:0000313" key="2">
    <source>
        <dbReference type="EMBL" id="MDM7858996.1"/>
    </source>
</evidence>
<reference evidence="2 3" key="1">
    <citation type="submission" date="2023-06" db="EMBL/GenBank/DDBJ databases">
        <title>Alteromonas sp. ASW11-36 isolated from intertidal sand.</title>
        <authorList>
            <person name="Li Y."/>
        </authorList>
    </citation>
    <scope>NUCLEOTIDE SEQUENCE [LARGE SCALE GENOMIC DNA]</scope>
    <source>
        <strain evidence="2 3">ASW11-36</strain>
    </source>
</reference>
<evidence type="ECO:0000256" key="1">
    <source>
        <dbReference type="SAM" id="Phobius"/>
    </source>
</evidence>
<name>A0ABT7SS69_9ALTE</name>
<dbReference type="Proteomes" id="UP001234343">
    <property type="component" value="Unassembled WGS sequence"/>
</dbReference>
<accession>A0ABT7SS69</accession>
<feature type="transmembrane region" description="Helical" evidence="1">
    <location>
        <begin position="6"/>
        <end position="25"/>
    </location>
</feature>
<comment type="caution">
    <text evidence="2">The sequence shown here is derived from an EMBL/GenBank/DDBJ whole genome shotgun (WGS) entry which is preliminary data.</text>
</comment>
<evidence type="ECO:0008006" key="4">
    <source>
        <dbReference type="Google" id="ProtNLM"/>
    </source>
</evidence>